<evidence type="ECO:0008006" key="3">
    <source>
        <dbReference type="Google" id="ProtNLM"/>
    </source>
</evidence>
<comment type="caution">
    <text evidence="1">The sequence shown here is derived from an EMBL/GenBank/DDBJ whole genome shotgun (WGS) entry which is preliminary data.</text>
</comment>
<keyword evidence="2" id="KW-1185">Reference proteome</keyword>
<sequence>MEKSIIVYLPEVEDYINDLVLNLFNENYFNYIENAIAYKDQLINFIESSISTFPPQKSPKALIHFGGQYIFYKSNQRTTWYVFFESRNNKYLITFITNNHSEDAKWF</sequence>
<name>A0ABU1TMT0_9FLAO</name>
<organism evidence="1 2">
    <name type="scientific">Flavobacterium arsenatis</name>
    <dbReference type="NCBI Taxonomy" id="1484332"/>
    <lineage>
        <taxon>Bacteria</taxon>
        <taxon>Pseudomonadati</taxon>
        <taxon>Bacteroidota</taxon>
        <taxon>Flavobacteriia</taxon>
        <taxon>Flavobacteriales</taxon>
        <taxon>Flavobacteriaceae</taxon>
        <taxon>Flavobacterium</taxon>
    </lineage>
</organism>
<accession>A0ABU1TMT0</accession>
<reference evidence="1 2" key="1">
    <citation type="submission" date="2023-07" db="EMBL/GenBank/DDBJ databases">
        <title>Sorghum-associated microbial communities from plants grown in Nebraska, USA.</title>
        <authorList>
            <person name="Schachtman D."/>
        </authorList>
    </citation>
    <scope>NUCLEOTIDE SEQUENCE [LARGE SCALE GENOMIC DNA]</scope>
    <source>
        <strain evidence="1 2">3773</strain>
    </source>
</reference>
<evidence type="ECO:0000313" key="2">
    <source>
        <dbReference type="Proteomes" id="UP001255185"/>
    </source>
</evidence>
<dbReference type="Proteomes" id="UP001255185">
    <property type="component" value="Unassembled WGS sequence"/>
</dbReference>
<protein>
    <recommendedName>
        <fullName evidence="3">Type II toxin-antitoxin system RelE/ParE family toxin</fullName>
    </recommendedName>
</protein>
<gene>
    <name evidence="1" type="ORF">J2X31_000726</name>
</gene>
<proteinExistence type="predicted"/>
<evidence type="ECO:0000313" key="1">
    <source>
        <dbReference type="EMBL" id="MDR6966728.1"/>
    </source>
</evidence>
<dbReference type="EMBL" id="JAVDVI010000002">
    <property type="protein sequence ID" value="MDR6966728.1"/>
    <property type="molecule type" value="Genomic_DNA"/>
</dbReference>